<dbReference type="PANTHER" id="PTHR11647:SF96">
    <property type="entry name" value="AMIDOHYDROLASE-RELATED DOMAIN-CONTAINING PROTEIN"/>
    <property type="match status" value="1"/>
</dbReference>
<dbReference type="AlphaFoldDB" id="A0AAJ0MKH7"/>
<dbReference type="InterPro" id="IPR050378">
    <property type="entry name" value="Metallo-dep_Hydrolases_sf"/>
</dbReference>
<comment type="caution">
    <text evidence="3">The sequence shown here is derived from an EMBL/GenBank/DDBJ whole genome shotgun (WGS) entry which is preliminary data.</text>
</comment>
<feature type="domain" description="Amidohydrolase-related" evidence="2">
    <location>
        <begin position="57"/>
        <end position="140"/>
    </location>
</feature>
<dbReference type="Gene3D" id="3.20.20.140">
    <property type="entry name" value="Metal-dependent hydrolases"/>
    <property type="match status" value="3"/>
</dbReference>
<evidence type="ECO:0000313" key="4">
    <source>
        <dbReference type="Proteomes" id="UP001275084"/>
    </source>
</evidence>
<dbReference type="InterPro" id="IPR011059">
    <property type="entry name" value="Metal-dep_hydrolase_composite"/>
</dbReference>
<dbReference type="InterPro" id="IPR032466">
    <property type="entry name" value="Metal_Hydrolase"/>
</dbReference>
<evidence type="ECO:0000313" key="3">
    <source>
        <dbReference type="EMBL" id="KAK3363829.1"/>
    </source>
</evidence>
<protein>
    <recommendedName>
        <fullName evidence="2">Amidohydrolase-related domain-containing protein</fullName>
    </recommendedName>
</protein>
<evidence type="ECO:0000256" key="1">
    <source>
        <dbReference type="ARBA" id="ARBA00008829"/>
    </source>
</evidence>
<dbReference type="Pfam" id="PF01979">
    <property type="entry name" value="Amidohydro_1"/>
    <property type="match status" value="1"/>
</dbReference>
<keyword evidence="4" id="KW-1185">Reference proteome</keyword>
<proteinExistence type="inferred from homology"/>
<comment type="similarity">
    <text evidence="1">Belongs to the metallo-dependent hydrolases superfamily. Hydantoinase/dihydropyrimidinase family.</text>
</comment>
<dbReference type="Proteomes" id="UP001275084">
    <property type="component" value="Unassembled WGS sequence"/>
</dbReference>
<name>A0AAJ0MKH7_9PEZI</name>
<accession>A0AAJ0MKH7</accession>
<dbReference type="EMBL" id="JAUIQD010000001">
    <property type="protein sequence ID" value="KAK3363829.1"/>
    <property type="molecule type" value="Genomic_DNA"/>
</dbReference>
<gene>
    <name evidence="3" type="ORF">B0T25DRAFT_597300</name>
</gene>
<dbReference type="InterPro" id="IPR006680">
    <property type="entry name" value="Amidohydro-rel"/>
</dbReference>
<organism evidence="3 4">
    <name type="scientific">Lasiosphaeria hispida</name>
    <dbReference type="NCBI Taxonomy" id="260671"/>
    <lineage>
        <taxon>Eukaryota</taxon>
        <taxon>Fungi</taxon>
        <taxon>Dikarya</taxon>
        <taxon>Ascomycota</taxon>
        <taxon>Pezizomycotina</taxon>
        <taxon>Sordariomycetes</taxon>
        <taxon>Sordariomycetidae</taxon>
        <taxon>Sordariales</taxon>
        <taxon>Lasiosphaeriaceae</taxon>
        <taxon>Lasiosphaeria</taxon>
    </lineage>
</organism>
<dbReference type="SUPFAM" id="SSF51338">
    <property type="entry name" value="Composite domain of metallo-dependent hydrolases"/>
    <property type="match status" value="1"/>
</dbReference>
<evidence type="ECO:0000259" key="2">
    <source>
        <dbReference type="Pfam" id="PF01979"/>
    </source>
</evidence>
<dbReference type="GO" id="GO:0016810">
    <property type="term" value="F:hydrolase activity, acting on carbon-nitrogen (but not peptide) bonds"/>
    <property type="evidence" value="ECO:0007669"/>
    <property type="project" value="InterPro"/>
</dbReference>
<reference evidence="3" key="1">
    <citation type="journal article" date="2023" name="Mol. Phylogenet. Evol.">
        <title>Genome-scale phylogeny and comparative genomics of the fungal order Sordariales.</title>
        <authorList>
            <person name="Hensen N."/>
            <person name="Bonometti L."/>
            <person name="Westerberg I."/>
            <person name="Brannstrom I.O."/>
            <person name="Guillou S."/>
            <person name="Cros-Aarteil S."/>
            <person name="Calhoun S."/>
            <person name="Haridas S."/>
            <person name="Kuo A."/>
            <person name="Mondo S."/>
            <person name="Pangilinan J."/>
            <person name="Riley R."/>
            <person name="LaButti K."/>
            <person name="Andreopoulos B."/>
            <person name="Lipzen A."/>
            <person name="Chen C."/>
            <person name="Yan M."/>
            <person name="Daum C."/>
            <person name="Ng V."/>
            <person name="Clum A."/>
            <person name="Steindorff A."/>
            <person name="Ohm R.A."/>
            <person name="Martin F."/>
            <person name="Silar P."/>
            <person name="Natvig D.O."/>
            <person name="Lalanne C."/>
            <person name="Gautier V."/>
            <person name="Ament-Velasquez S.L."/>
            <person name="Kruys A."/>
            <person name="Hutchinson M.I."/>
            <person name="Powell A.J."/>
            <person name="Barry K."/>
            <person name="Miller A.N."/>
            <person name="Grigoriev I.V."/>
            <person name="Debuchy R."/>
            <person name="Gladieux P."/>
            <person name="Hiltunen Thoren M."/>
            <person name="Johannesson H."/>
        </authorList>
    </citation>
    <scope>NUCLEOTIDE SEQUENCE</scope>
    <source>
        <strain evidence="3">CBS 955.72</strain>
    </source>
</reference>
<sequence>MKTYQYDLVITNGVCATAADIASYDIAIKDEKIVLLAPPGSLARADARNIIDAEGGYVTPGCVDCHVHLEEPAMFGNGSSSDTYETGTRSAVAGGCTTVSAFAPQQKKEPSLLKALRETHARALRNSYCDYRFHMLVGNPSEQALEELKAINTDEGLEAQNLFDPKYHSHSRPLVLESEATNRAIALSSLISHTPILLVHVSDPGATLRIWQAQTNGQPIFAETCPQYLFLTRDDLAAPGFEGAKCVCSPPPRDKPSQDAIWTRLRNGTFTTRLPLVFSSGRLSPTKFVEVVSTSPAPAKLYRLYPQKGSLIPGQMIWRIWRYSLFVDWVAHRVLNRGFGGGFVVLVPRFN</sequence>
<dbReference type="SUPFAM" id="SSF51556">
    <property type="entry name" value="Metallo-dependent hydrolases"/>
    <property type="match status" value="1"/>
</dbReference>
<dbReference type="PANTHER" id="PTHR11647">
    <property type="entry name" value="HYDRANTOINASE/DIHYDROPYRIMIDINASE FAMILY MEMBER"/>
    <property type="match status" value="1"/>
</dbReference>
<reference evidence="3" key="2">
    <citation type="submission" date="2023-06" db="EMBL/GenBank/DDBJ databases">
        <authorList>
            <consortium name="Lawrence Berkeley National Laboratory"/>
            <person name="Haridas S."/>
            <person name="Hensen N."/>
            <person name="Bonometti L."/>
            <person name="Westerberg I."/>
            <person name="Brannstrom I.O."/>
            <person name="Guillou S."/>
            <person name="Cros-Aarteil S."/>
            <person name="Calhoun S."/>
            <person name="Kuo A."/>
            <person name="Mondo S."/>
            <person name="Pangilinan J."/>
            <person name="Riley R."/>
            <person name="Labutti K."/>
            <person name="Andreopoulos B."/>
            <person name="Lipzen A."/>
            <person name="Chen C."/>
            <person name="Yanf M."/>
            <person name="Daum C."/>
            <person name="Ng V."/>
            <person name="Clum A."/>
            <person name="Steindorff A."/>
            <person name="Ohm R."/>
            <person name="Martin F."/>
            <person name="Silar P."/>
            <person name="Natvig D."/>
            <person name="Lalanne C."/>
            <person name="Gautier V."/>
            <person name="Ament-Velasquez S.L."/>
            <person name="Kruys A."/>
            <person name="Hutchinson M.I."/>
            <person name="Powell A.J."/>
            <person name="Barry K."/>
            <person name="Miller A.N."/>
            <person name="Grigoriev I.V."/>
            <person name="Debuchy R."/>
            <person name="Gladieux P."/>
            <person name="Thoren M.H."/>
            <person name="Johannesson H."/>
        </authorList>
    </citation>
    <scope>NUCLEOTIDE SEQUENCE</scope>
    <source>
        <strain evidence="3">CBS 955.72</strain>
    </source>
</reference>